<proteinExistence type="predicted"/>
<gene>
    <name evidence="1" type="ordered locus">Bmur_1264</name>
</gene>
<dbReference type="HOGENOM" id="CLU_215713_0_0_12"/>
<name>D5U9I4_BRAM5</name>
<protein>
    <submittedName>
        <fullName evidence="1">Uncharacterized protein</fullName>
    </submittedName>
</protein>
<organism evidence="1 2">
    <name type="scientific">Brachyspira murdochii (strain ATCC 51284 / DSM 12563 / 56-150)</name>
    <name type="common">Serpulina murdochii</name>
    <dbReference type="NCBI Taxonomy" id="526224"/>
    <lineage>
        <taxon>Bacteria</taxon>
        <taxon>Pseudomonadati</taxon>
        <taxon>Spirochaetota</taxon>
        <taxon>Spirochaetia</taxon>
        <taxon>Brachyspirales</taxon>
        <taxon>Brachyspiraceae</taxon>
        <taxon>Brachyspira</taxon>
    </lineage>
</organism>
<dbReference type="Proteomes" id="UP000001915">
    <property type="component" value="Chromosome"/>
</dbReference>
<dbReference type="EMBL" id="CP001959">
    <property type="protein sequence ID" value="ADG71357.1"/>
    <property type="molecule type" value="Genomic_DNA"/>
</dbReference>
<evidence type="ECO:0000313" key="2">
    <source>
        <dbReference type="Proteomes" id="UP000001915"/>
    </source>
</evidence>
<dbReference type="AlphaFoldDB" id="D5U9I4"/>
<sequence length="37" mass="4319">MTKLLNSINNDCTVIDDEEYNLLINEYNDILVDSIEE</sequence>
<evidence type="ECO:0000313" key="1">
    <source>
        <dbReference type="EMBL" id="ADG71357.1"/>
    </source>
</evidence>
<dbReference type="KEGG" id="brm:Bmur_1264"/>
<reference evidence="1 2" key="1">
    <citation type="journal article" date="2010" name="Stand. Genomic Sci.">
        <title>Complete genome sequence of Brachyspira murdochii type strain (56-150).</title>
        <authorList>
            <person name="Pati A."/>
            <person name="Sikorski J."/>
            <person name="Gronow S."/>
            <person name="Munk C."/>
            <person name="Lapidus A."/>
            <person name="Copeland A."/>
            <person name="Glavina Del Tio T."/>
            <person name="Nolan M."/>
            <person name="Lucas S."/>
            <person name="Chen F."/>
            <person name="Tice H."/>
            <person name="Cheng J.F."/>
            <person name="Han C."/>
            <person name="Detter J.C."/>
            <person name="Bruce D."/>
            <person name="Tapia R."/>
            <person name="Goodwin L."/>
            <person name="Pitluck S."/>
            <person name="Liolios K."/>
            <person name="Ivanova N."/>
            <person name="Mavromatis K."/>
            <person name="Mikhailova N."/>
            <person name="Chen A."/>
            <person name="Palaniappan K."/>
            <person name="Land M."/>
            <person name="Hauser L."/>
            <person name="Chang Y.J."/>
            <person name="Jeffries C.D."/>
            <person name="Spring S."/>
            <person name="Rohde M."/>
            <person name="Goker M."/>
            <person name="Bristow J."/>
            <person name="Eisen J.A."/>
            <person name="Markowitz V."/>
            <person name="Hugenholtz P."/>
            <person name="Kyrpides N.C."/>
            <person name="Klenk H.P."/>
        </authorList>
    </citation>
    <scope>NUCLEOTIDE SEQUENCE [LARGE SCALE GENOMIC DNA]</scope>
    <source>
        <strain evidence="2">ATCC 51284 / DSM 12563 / 56-150</strain>
    </source>
</reference>
<accession>D5U9I4</accession>